<evidence type="ECO:0000256" key="6">
    <source>
        <dbReference type="ARBA" id="ARBA00022989"/>
    </source>
</evidence>
<evidence type="ECO:0000256" key="3">
    <source>
        <dbReference type="ARBA" id="ARBA00022676"/>
    </source>
</evidence>
<keyword evidence="6 8" id="KW-1133">Transmembrane helix</keyword>
<sequence length="465" mass="53937">MEKHKEIIVIAVIAFFLRLMFLSPWLEDWDSVQFVLALNHYSIVEHLPHPPGYPLYIILGKIFNMFIYDGALALTIMSALLGSLTVFPLYFLAKKMFNKETAILSSLILVITPVHWIISEVALTNIPGQFFLNLLIYFMYVYRRSFKGIVIVSFLFGSMLGLRFTEAPIIISLLALILFDKKNFKLAILAIVSFLTGVLLWILPLIYVTGFDKFIKSFTFIATYILEHDSISLNSANTILLIQQRFLSYLNLLNISYSIPLLLTFLIGTTLILNIRKKLFFSFEVIFLNLYLFSYVFVHLSIYNMEVTRYTLPILPPLAILTSFFIFSFFKKRFAIIFSIFLIVYIFSVSFSQLIRFKNSIPATISPILYTKDNFKPDEVIIISSVTFRQFQYYAKNYTVLNVDNIPPDFLFDKNTIIIDHIGTLEKYPALKKYALVKKMQFSVDRDIFPRVYQTTLYILKKANG</sequence>
<evidence type="ECO:0000256" key="1">
    <source>
        <dbReference type="ARBA" id="ARBA00004651"/>
    </source>
</evidence>
<evidence type="ECO:0000256" key="7">
    <source>
        <dbReference type="ARBA" id="ARBA00023136"/>
    </source>
</evidence>
<keyword evidence="2" id="KW-1003">Cell membrane</keyword>
<gene>
    <name evidence="10" type="ORF">A3F00_02920</name>
</gene>
<keyword evidence="5 8" id="KW-0812">Transmembrane</keyword>
<feature type="transmembrane region" description="Helical" evidence="8">
    <location>
        <begin position="101"/>
        <end position="118"/>
    </location>
</feature>
<feature type="domain" description="Glycosyltransferase RgtA/B/C/D-like" evidence="9">
    <location>
        <begin position="49"/>
        <end position="205"/>
    </location>
</feature>
<dbReference type="PANTHER" id="PTHR33908:SF11">
    <property type="entry name" value="MEMBRANE PROTEIN"/>
    <property type="match status" value="1"/>
</dbReference>
<evidence type="ECO:0000256" key="8">
    <source>
        <dbReference type="SAM" id="Phobius"/>
    </source>
</evidence>
<protein>
    <recommendedName>
        <fullName evidence="9">Glycosyltransferase RgtA/B/C/D-like domain-containing protein</fullName>
    </recommendedName>
</protein>
<dbReference type="AlphaFoldDB" id="A0A1F5KBD7"/>
<feature type="transmembrane region" description="Helical" evidence="8">
    <location>
        <begin position="310"/>
        <end position="330"/>
    </location>
</feature>
<dbReference type="GO" id="GO:0016763">
    <property type="term" value="F:pentosyltransferase activity"/>
    <property type="evidence" value="ECO:0007669"/>
    <property type="project" value="TreeGrafter"/>
</dbReference>
<comment type="subcellular location">
    <subcellularLocation>
        <location evidence="1">Cell membrane</location>
        <topology evidence="1">Multi-pass membrane protein</topology>
    </subcellularLocation>
</comment>
<evidence type="ECO:0000256" key="2">
    <source>
        <dbReference type="ARBA" id="ARBA00022475"/>
    </source>
</evidence>
<dbReference type="GO" id="GO:0005886">
    <property type="term" value="C:plasma membrane"/>
    <property type="evidence" value="ECO:0007669"/>
    <property type="project" value="UniProtKB-SubCell"/>
</dbReference>
<feature type="transmembrane region" description="Helical" evidence="8">
    <location>
        <begin position="336"/>
        <end position="355"/>
    </location>
</feature>
<feature type="transmembrane region" description="Helical" evidence="8">
    <location>
        <begin position="252"/>
        <end position="273"/>
    </location>
</feature>
<dbReference type="GO" id="GO:0009103">
    <property type="term" value="P:lipopolysaccharide biosynthetic process"/>
    <property type="evidence" value="ECO:0007669"/>
    <property type="project" value="UniProtKB-ARBA"/>
</dbReference>
<evidence type="ECO:0000256" key="5">
    <source>
        <dbReference type="ARBA" id="ARBA00022692"/>
    </source>
</evidence>
<evidence type="ECO:0000256" key="4">
    <source>
        <dbReference type="ARBA" id="ARBA00022679"/>
    </source>
</evidence>
<feature type="transmembrane region" description="Helical" evidence="8">
    <location>
        <begin position="279"/>
        <end position="298"/>
    </location>
</feature>
<accession>A0A1F5KBD7</accession>
<comment type="caution">
    <text evidence="10">The sequence shown here is derived from an EMBL/GenBank/DDBJ whole genome shotgun (WGS) entry which is preliminary data.</text>
</comment>
<evidence type="ECO:0000259" key="9">
    <source>
        <dbReference type="Pfam" id="PF13231"/>
    </source>
</evidence>
<evidence type="ECO:0000313" key="11">
    <source>
        <dbReference type="Proteomes" id="UP000176527"/>
    </source>
</evidence>
<dbReference type="EMBL" id="MFDE01000025">
    <property type="protein sequence ID" value="OGE38252.1"/>
    <property type="molecule type" value="Genomic_DNA"/>
</dbReference>
<dbReference type="Pfam" id="PF13231">
    <property type="entry name" value="PMT_2"/>
    <property type="match status" value="1"/>
</dbReference>
<feature type="transmembrane region" description="Helical" evidence="8">
    <location>
        <begin position="184"/>
        <end position="208"/>
    </location>
</feature>
<keyword evidence="7 8" id="KW-0472">Membrane</keyword>
<dbReference type="Proteomes" id="UP000176527">
    <property type="component" value="Unassembled WGS sequence"/>
</dbReference>
<organism evidence="10 11">
    <name type="scientific">Candidatus Daviesbacteria bacterium RIFCSPHIGHO2_12_FULL_37_11</name>
    <dbReference type="NCBI Taxonomy" id="1797777"/>
    <lineage>
        <taxon>Bacteria</taxon>
        <taxon>Candidatus Daviesiibacteriota</taxon>
    </lineage>
</organism>
<proteinExistence type="predicted"/>
<keyword evidence="4" id="KW-0808">Transferase</keyword>
<dbReference type="InterPro" id="IPR050297">
    <property type="entry name" value="LipidA_mod_glycosyltrf_83"/>
</dbReference>
<feature type="transmembrane region" description="Helical" evidence="8">
    <location>
        <begin position="71"/>
        <end position="92"/>
    </location>
</feature>
<evidence type="ECO:0000313" key="10">
    <source>
        <dbReference type="EMBL" id="OGE38252.1"/>
    </source>
</evidence>
<feature type="transmembrane region" description="Helical" evidence="8">
    <location>
        <begin position="7"/>
        <end position="26"/>
    </location>
</feature>
<name>A0A1F5KBD7_9BACT</name>
<keyword evidence="3" id="KW-0328">Glycosyltransferase</keyword>
<dbReference type="PANTHER" id="PTHR33908">
    <property type="entry name" value="MANNOSYLTRANSFERASE YKCB-RELATED"/>
    <property type="match status" value="1"/>
</dbReference>
<reference evidence="10 11" key="1">
    <citation type="journal article" date="2016" name="Nat. Commun.">
        <title>Thousands of microbial genomes shed light on interconnected biogeochemical processes in an aquifer system.</title>
        <authorList>
            <person name="Anantharaman K."/>
            <person name="Brown C.T."/>
            <person name="Hug L.A."/>
            <person name="Sharon I."/>
            <person name="Castelle C.J."/>
            <person name="Probst A.J."/>
            <person name="Thomas B.C."/>
            <person name="Singh A."/>
            <person name="Wilkins M.J."/>
            <person name="Karaoz U."/>
            <person name="Brodie E.L."/>
            <person name="Williams K.H."/>
            <person name="Hubbard S.S."/>
            <person name="Banfield J.F."/>
        </authorList>
    </citation>
    <scope>NUCLEOTIDE SEQUENCE [LARGE SCALE GENOMIC DNA]</scope>
</reference>
<dbReference type="InterPro" id="IPR038731">
    <property type="entry name" value="RgtA/B/C-like"/>
</dbReference>
<feature type="transmembrane region" description="Helical" evidence="8">
    <location>
        <begin position="149"/>
        <end position="178"/>
    </location>
</feature>